<dbReference type="OrthoDB" id="672645at2"/>
<protein>
    <recommendedName>
        <fullName evidence="5">DUF4349 domain-containing protein</fullName>
    </recommendedName>
</protein>
<evidence type="ECO:0000313" key="3">
    <source>
        <dbReference type="EMBL" id="RZS71243.1"/>
    </source>
</evidence>
<keyword evidence="4" id="KW-1185">Reference proteome</keyword>
<organism evidence="3 4">
    <name type="scientific">Pseudobacter ginsenosidimutans</name>
    <dbReference type="NCBI Taxonomy" id="661488"/>
    <lineage>
        <taxon>Bacteria</taxon>
        <taxon>Pseudomonadati</taxon>
        <taxon>Bacteroidota</taxon>
        <taxon>Chitinophagia</taxon>
        <taxon>Chitinophagales</taxon>
        <taxon>Chitinophagaceae</taxon>
        <taxon>Pseudobacter</taxon>
    </lineage>
</organism>
<sequence>MKRRTPSISLLAASLLFSATAFSQTANEGKVEHTKGNKAAAVIELPYPEEEVADMLSDAMAARGVKGDKAKGFVVYRNVRLNDNDQDLNDLHFKVERKSRKEKDITNVYLIIGKPSENIGLRSAVDYHKIEEAKSFLNTMVPKMEAHHLEVQIKEQETLVIKAEKKFQSLVEDSVSYVEKIRGLEQKLNTNRTDRASQDVEVKKQRQTLEAMRSRRKPK</sequence>
<evidence type="ECO:0000313" key="4">
    <source>
        <dbReference type="Proteomes" id="UP000293874"/>
    </source>
</evidence>
<proteinExistence type="predicted"/>
<dbReference type="EMBL" id="SGXA01000002">
    <property type="protein sequence ID" value="RZS71243.1"/>
    <property type="molecule type" value="Genomic_DNA"/>
</dbReference>
<name>A0A4Q7MVU5_9BACT</name>
<evidence type="ECO:0008006" key="5">
    <source>
        <dbReference type="Google" id="ProtNLM"/>
    </source>
</evidence>
<feature type="chain" id="PRO_5021005040" description="DUF4349 domain-containing protein" evidence="2">
    <location>
        <begin position="24"/>
        <end position="219"/>
    </location>
</feature>
<dbReference type="RefSeq" id="WP_130541770.1">
    <property type="nucleotide sequence ID" value="NZ_CP042431.1"/>
</dbReference>
<reference evidence="3 4" key="1">
    <citation type="submission" date="2019-02" db="EMBL/GenBank/DDBJ databases">
        <title>Genomic Encyclopedia of Type Strains, Phase IV (KMG-IV): sequencing the most valuable type-strain genomes for metagenomic binning, comparative biology and taxonomic classification.</title>
        <authorList>
            <person name="Goeker M."/>
        </authorList>
    </citation>
    <scope>NUCLEOTIDE SEQUENCE [LARGE SCALE GENOMIC DNA]</scope>
    <source>
        <strain evidence="3 4">DSM 18116</strain>
    </source>
</reference>
<keyword evidence="2" id="KW-0732">Signal</keyword>
<evidence type="ECO:0000256" key="1">
    <source>
        <dbReference type="SAM" id="MobiDB-lite"/>
    </source>
</evidence>
<dbReference type="Proteomes" id="UP000293874">
    <property type="component" value="Unassembled WGS sequence"/>
</dbReference>
<evidence type="ECO:0000256" key="2">
    <source>
        <dbReference type="SAM" id="SignalP"/>
    </source>
</evidence>
<dbReference type="AlphaFoldDB" id="A0A4Q7MVU5"/>
<comment type="caution">
    <text evidence="3">The sequence shown here is derived from an EMBL/GenBank/DDBJ whole genome shotgun (WGS) entry which is preliminary data.</text>
</comment>
<feature type="compositionally biased region" description="Basic and acidic residues" evidence="1">
    <location>
        <begin position="192"/>
        <end position="204"/>
    </location>
</feature>
<gene>
    <name evidence="3" type="ORF">EV199_3145</name>
</gene>
<feature type="signal peptide" evidence="2">
    <location>
        <begin position="1"/>
        <end position="23"/>
    </location>
</feature>
<accession>A0A4Q7MVU5</accession>
<feature type="region of interest" description="Disordered" evidence="1">
    <location>
        <begin position="189"/>
        <end position="219"/>
    </location>
</feature>